<keyword evidence="1" id="KW-1133">Transmembrane helix</keyword>
<evidence type="ECO:0000313" key="4">
    <source>
        <dbReference type="Proteomes" id="UP001302812"/>
    </source>
</evidence>
<keyword evidence="2" id="KW-0732">Signal</keyword>
<keyword evidence="4" id="KW-1185">Reference proteome</keyword>
<evidence type="ECO:0000256" key="2">
    <source>
        <dbReference type="SAM" id="SignalP"/>
    </source>
</evidence>
<feature type="signal peptide" evidence="2">
    <location>
        <begin position="1"/>
        <end position="22"/>
    </location>
</feature>
<comment type="caution">
    <text evidence="3">The sequence shown here is derived from an EMBL/GenBank/DDBJ whole genome shotgun (WGS) entry which is preliminary data.</text>
</comment>
<sequence>MRPTRRAQITIILIASAVKVRAVYKWSECEERVRAIQRGDLTLGHIDNTTIDQYLYFGPVAGATASLPREDYLTVTYEGCKVICGDPIAINETRSALALASNWLFPLAIVLSLPWESLHERKLSRTLVAVVNWLGSPQTSLTATIFNFRQFRESHRRVLREVNTDQSHLYSAAYFVLCSINQFTGYSLVSKGNDGPEPTRMLSVLMYGLFRPMSQEQAPDVELTEQLLLALAFELRMLRRKGVIPMLADLGTFIVAFIFSVVLAFADLDGDNTPFSLAFGLLVTWVPLLVVFTIVDRNPMSSDRTAELISRWLYNVDAVMTWADTGSPTPTPEWWTTASTIPKALRVGEFIGQGRKIEYCGLPKAVLHATNTVNLQRETTAGLETCAQEVAKVLGQGKTLSWYVVAVLSFLLVWTAIMSAFVLHFHAPTVGLGCRTLSYLVFGFLSSVSWAIQFFRTLPPWAHWVSYIFNGLAILVMTEIIILQLTGLANNCYCRSSALGMPLWGGYLDFKDPGYYLEHFYVIHYWTGAAVVGGLVPAIAFVTALFWWLKCKHLWKANERGTQYRMYTVNADTRWLGQ</sequence>
<feature type="transmembrane region" description="Helical" evidence="1">
    <location>
        <begin position="437"/>
        <end position="455"/>
    </location>
</feature>
<dbReference type="GeneID" id="89937357"/>
<proteinExistence type="predicted"/>
<accession>A0AAN6T988</accession>
<organism evidence="3 4">
    <name type="scientific">Canariomyces notabilis</name>
    <dbReference type="NCBI Taxonomy" id="2074819"/>
    <lineage>
        <taxon>Eukaryota</taxon>
        <taxon>Fungi</taxon>
        <taxon>Dikarya</taxon>
        <taxon>Ascomycota</taxon>
        <taxon>Pezizomycotina</taxon>
        <taxon>Sordariomycetes</taxon>
        <taxon>Sordariomycetidae</taxon>
        <taxon>Sordariales</taxon>
        <taxon>Chaetomiaceae</taxon>
        <taxon>Canariomyces</taxon>
    </lineage>
</organism>
<feature type="transmembrane region" description="Helical" evidence="1">
    <location>
        <begin position="243"/>
        <end position="265"/>
    </location>
</feature>
<keyword evidence="1" id="KW-0472">Membrane</keyword>
<evidence type="ECO:0000313" key="3">
    <source>
        <dbReference type="EMBL" id="KAK4108552.1"/>
    </source>
</evidence>
<feature type="transmembrane region" description="Helical" evidence="1">
    <location>
        <begin position="402"/>
        <end position="425"/>
    </location>
</feature>
<gene>
    <name evidence="3" type="ORF">N656DRAFT_761206</name>
</gene>
<evidence type="ECO:0000256" key="1">
    <source>
        <dbReference type="SAM" id="Phobius"/>
    </source>
</evidence>
<reference evidence="3" key="1">
    <citation type="journal article" date="2023" name="Mol. Phylogenet. Evol.">
        <title>Genome-scale phylogeny and comparative genomics of the fungal order Sordariales.</title>
        <authorList>
            <person name="Hensen N."/>
            <person name="Bonometti L."/>
            <person name="Westerberg I."/>
            <person name="Brannstrom I.O."/>
            <person name="Guillou S."/>
            <person name="Cros-Aarteil S."/>
            <person name="Calhoun S."/>
            <person name="Haridas S."/>
            <person name="Kuo A."/>
            <person name="Mondo S."/>
            <person name="Pangilinan J."/>
            <person name="Riley R."/>
            <person name="LaButti K."/>
            <person name="Andreopoulos B."/>
            <person name="Lipzen A."/>
            <person name="Chen C."/>
            <person name="Yan M."/>
            <person name="Daum C."/>
            <person name="Ng V."/>
            <person name="Clum A."/>
            <person name="Steindorff A."/>
            <person name="Ohm R.A."/>
            <person name="Martin F."/>
            <person name="Silar P."/>
            <person name="Natvig D.O."/>
            <person name="Lalanne C."/>
            <person name="Gautier V."/>
            <person name="Ament-Velasquez S.L."/>
            <person name="Kruys A."/>
            <person name="Hutchinson M.I."/>
            <person name="Powell A.J."/>
            <person name="Barry K."/>
            <person name="Miller A.N."/>
            <person name="Grigoriev I.V."/>
            <person name="Debuchy R."/>
            <person name="Gladieux P."/>
            <person name="Hiltunen Thoren M."/>
            <person name="Johannesson H."/>
        </authorList>
    </citation>
    <scope>NUCLEOTIDE SEQUENCE</scope>
    <source>
        <strain evidence="3">CBS 508.74</strain>
    </source>
</reference>
<dbReference type="EMBL" id="MU853362">
    <property type="protein sequence ID" value="KAK4108552.1"/>
    <property type="molecule type" value="Genomic_DNA"/>
</dbReference>
<dbReference type="Proteomes" id="UP001302812">
    <property type="component" value="Unassembled WGS sequence"/>
</dbReference>
<name>A0AAN6T988_9PEZI</name>
<feature type="transmembrane region" description="Helical" evidence="1">
    <location>
        <begin position="277"/>
        <end position="295"/>
    </location>
</feature>
<protein>
    <submittedName>
        <fullName evidence="3">Uncharacterized protein</fullName>
    </submittedName>
</protein>
<keyword evidence="1" id="KW-0812">Transmembrane</keyword>
<feature type="chain" id="PRO_5042894934" evidence="2">
    <location>
        <begin position="23"/>
        <end position="578"/>
    </location>
</feature>
<feature type="transmembrane region" description="Helical" evidence="1">
    <location>
        <begin position="523"/>
        <end position="549"/>
    </location>
</feature>
<dbReference type="AlphaFoldDB" id="A0AAN6T988"/>
<reference evidence="3" key="2">
    <citation type="submission" date="2023-05" db="EMBL/GenBank/DDBJ databases">
        <authorList>
            <consortium name="Lawrence Berkeley National Laboratory"/>
            <person name="Steindorff A."/>
            <person name="Hensen N."/>
            <person name="Bonometti L."/>
            <person name="Westerberg I."/>
            <person name="Brannstrom I.O."/>
            <person name="Guillou S."/>
            <person name="Cros-Aarteil S."/>
            <person name="Calhoun S."/>
            <person name="Haridas S."/>
            <person name="Kuo A."/>
            <person name="Mondo S."/>
            <person name="Pangilinan J."/>
            <person name="Riley R."/>
            <person name="Labutti K."/>
            <person name="Andreopoulos B."/>
            <person name="Lipzen A."/>
            <person name="Chen C."/>
            <person name="Yanf M."/>
            <person name="Daum C."/>
            <person name="Ng V."/>
            <person name="Clum A."/>
            <person name="Ohm R."/>
            <person name="Martin F."/>
            <person name="Silar P."/>
            <person name="Natvig D."/>
            <person name="Lalanne C."/>
            <person name="Gautier V."/>
            <person name="Ament-Velasquez S.L."/>
            <person name="Kruys A."/>
            <person name="Hutchinson M.I."/>
            <person name="Powell A.J."/>
            <person name="Barry K."/>
            <person name="Miller A.N."/>
            <person name="Grigoriev I.V."/>
            <person name="Debuchy R."/>
            <person name="Gladieux P."/>
            <person name="Thoren M.H."/>
            <person name="Johannesson H."/>
        </authorList>
    </citation>
    <scope>NUCLEOTIDE SEQUENCE</scope>
    <source>
        <strain evidence="3">CBS 508.74</strain>
    </source>
</reference>
<feature type="transmembrane region" description="Helical" evidence="1">
    <location>
        <begin position="467"/>
        <end position="489"/>
    </location>
</feature>
<dbReference type="RefSeq" id="XP_064666122.1">
    <property type="nucleotide sequence ID" value="XM_064813232.1"/>
</dbReference>